<gene>
    <name evidence="2" type="ORF">JCM21714_3269</name>
</gene>
<dbReference type="GO" id="GO:0004527">
    <property type="term" value="F:exonuclease activity"/>
    <property type="evidence" value="ECO:0007669"/>
    <property type="project" value="UniProtKB-KW"/>
</dbReference>
<keyword evidence="2" id="KW-0378">Hydrolase</keyword>
<organism evidence="2 3">
    <name type="scientific">Gracilibacillus boraciitolerans JCM 21714</name>
    <dbReference type="NCBI Taxonomy" id="1298598"/>
    <lineage>
        <taxon>Bacteria</taxon>
        <taxon>Bacillati</taxon>
        <taxon>Bacillota</taxon>
        <taxon>Bacilli</taxon>
        <taxon>Bacillales</taxon>
        <taxon>Bacillaceae</taxon>
        <taxon>Gracilibacillus</taxon>
    </lineage>
</organism>
<name>W4VN05_9BACI</name>
<reference evidence="2 3" key="1">
    <citation type="journal article" date="2014" name="Genome Announc.">
        <title>Draft Genome Sequence of the Boron-Tolerant and Moderately Halotolerant Bacterium Gracilibacillus boraciitolerans JCM 21714T.</title>
        <authorList>
            <person name="Ahmed I."/>
            <person name="Oshima K."/>
            <person name="Suda W."/>
            <person name="Kitamura K."/>
            <person name="Iida T."/>
            <person name="Ohmori Y."/>
            <person name="Fujiwara T."/>
            <person name="Hattori M."/>
            <person name="Ohkuma M."/>
        </authorList>
    </citation>
    <scope>NUCLEOTIDE SEQUENCE [LARGE SCALE GENOMIC DNA]</scope>
    <source>
        <strain evidence="2 3">JCM 21714</strain>
    </source>
</reference>
<dbReference type="eggNOG" id="COG4199">
    <property type="taxonomic scope" value="Bacteria"/>
</dbReference>
<dbReference type="Proteomes" id="UP000019102">
    <property type="component" value="Unassembled WGS sequence"/>
</dbReference>
<keyword evidence="2" id="KW-0540">Nuclease</keyword>
<evidence type="ECO:0000259" key="1">
    <source>
        <dbReference type="Pfam" id="PF10141"/>
    </source>
</evidence>
<keyword evidence="3" id="KW-1185">Reference proteome</keyword>
<sequence>MLQGVDFKRLLVCFKTSSSNYFRSLPNREEFKWLYQSLLTRKYFDYKVDAPKLAQHKGWKLEKIKFMFQVFHELHFVTRQNGVIIPTDNPSKKDLTEAEVYQERKQSMELEELLIYSSYTQLKAWISEQMKAEIPEEEKIYGL</sequence>
<dbReference type="RefSeq" id="WP_369403576.1">
    <property type="nucleotide sequence ID" value="NZ_BAVS01000019.1"/>
</dbReference>
<dbReference type="AlphaFoldDB" id="W4VN05"/>
<protein>
    <submittedName>
        <fullName evidence="2">Single-stranded-DNA-specific exonuclease RecJ</fullName>
    </submittedName>
</protein>
<dbReference type="Pfam" id="PF10141">
    <property type="entry name" value="ssDNA-exonuc_C"/>
    <property type="match status" value="1"/>
</dbReference>
<evidence type="ECO:0000313" key="2">
    <source>
        <dbReference type="EMBL" id="GAE94134.1"/>
    </source>
</evidence>
<feature type="domain" description="Single-stranded-DNA-specific exonuclease RecJ C-terminal" evidence="1">
    <location>
        <begin position="2"/>
        <end position="126"/>
    </location>
</feature>
<comment type="caution">
    <text evidence="2">The sequence shown here is derived from an EMBL/GenBank/DDBJ whole genome shotgun (WGS) entry which is preliminary data.</text>
</comment>
<proteinExistence type="predicted"/>
<accession>W4VN05</accession>
<keyword evidence="2" id="KW-0269">Exonuclease</keyword>
<dbReference type="EMBL" id="BAVS01000019">
    <property type="protein sequence ID" value="GAE94134.1"/>
    <property type="molecule type" value="Genomic_DNA"/>
</dbReference>
<dbReference type="InterPro" id="IPR018779">
    <property type="entry name" value="RecJ_C"/>
</dbReference>
<dbReference type="STRING" id="1298598.JCM21714_3269"/>
<evidence type="ECO:0000313" key="3">
    <source>
        <dbReference type="Proteomes" id="UP000019102"/>
    </source>
</evidence>